<keyword evidence="6" id="KW-1185">Reference proteome</keyword>
<dbReference type="EMBL" id="JBHSOW010000102">
    <property type="protein sequence ID" value="MFC5652651.1"/>
    <property type="molecule type" value="Genomic_DNA"/>
</dbReference>
<dbReference type="PANTHER" id="PTHR34384">
    <property type="entry name" value="L-2,3-DIAMINOPROPANOATE--CITRATE LIGASE"/>
    <property type="match status" value="1"/>
</dbReference>
<evidence type="ECO:0000313" key="6">
    <source>
        <dbReference type="Proteomes" id="UP001596047"/>
    </source>
</evidence>
<name>A0ABW0W829_9BACL</name>
<dbReference type="InterPro" id="IPR007310">
    <property type="entry name" value="Aerobactin_biosyn_IucA/IucC_N"/>
</dbReference>
<reference evidence="6" key="1">
    <citation type="journal article" date="2019" name="Int. J. Syst. Evol. Microbiol.">
        <title>The Global Catalogue of Microorganisms (GCM) 10K type strain sequencing project: providing services to taxonomists for standard genome sequencing and annotation.</title>
        <authorList>
            <consortium name="The Broad Institute Genomics Platform"/>
            <consortium name="The Broad Institute Genome Sequencing Center for Infectious Disease"/>
            <person name="Wu L."/>
            <person name="Ma J."/>
        </authorList>
    </citation>
    <scope>NUCLEOTIDE SEQUENCE [LARGE SCALE GENOMIC DNA]</scope>
    <source>
        <strain evidence="6">CGMCC 1.3240</strain>
    </source>
</reference>
<dbReference type="Pfam" id="PF06276">
    <property type="entry name" value="FhuF"/>
    <property type="match status" value="1"/>
</dbReference>
<feature type="domain" description="Aerobactin siderophore biosynthesis IucA/IucC N-terminal" evidence="3">
    <location>
        <begin position="185"/>
        <end position="439"/>
    </location>
</feature>
<evidence type="ECO:0000259" key="4">
    <source>
        <dbReference type="Pfam" id="PF06276"/>
    </source>
</evidence>
<evidence type="ECO:0000259" key="3">
    <source>
        <dbReference type="Pfam" id="PF04183"/>
    </source>
</evidence>
<dbReference type="InterPro" id="IPR022770">
    <property type="entry name" value="IucA/IucC-like_C"/>
</dbReference>
<comment type="similarity">
    <text evidence="2">Belongs to the IucA/IucC family.</text>
</comment>
<dbReference type="Gene3D" id="1.10.510.40">
    <property type="match status" value="1"/>
</dbReference>
<feature type="domain" description="Aerobactin siderophore biosynthesis IucA/IucC-like C-terminal" evidence="4">
    <location>
        <begin position="468"/>
        <end position="623"/>
    </location>
</feature>
<dbReference type="RefSeq" id="WP_379191297.1">
    <property type="nucleotide sequence ID" value="NZ_JBHSOW010000102.1"/>
</dbReference>
<evidence type="ECO:0000256" key="1">
    <source>
        <dbReference type="ARBA" id="ARBA00004924"/>
    </source>
</evidence>
<accession>A0ABW0W829</accession>
<comment type="pathway">
    <text evidence="1">Siderophore biosynthesis.</text>
</comment>
<evidence type="ECO:0000256" key="2">
    <source>
        <dbReference type="ARBA" id="ARBA00007832"/>
    </source>
</evidence>
<proteinExistence type="inferred from homology"/>
<dbReference type="Pfam" id="PF04183">
    <property type="entry name" value="IucA_IucC"/>
    <property type="match status" value="1"/>
</dbReference>
<dbReference type="InterPro" id="IPR037455">
    <property type="entry name" value="LucA/IucC-like"/>
</dbReference>
<dbReference type="Proteomes" id="UP001596047">
    <property type="component" value="Unassembled WGS sequence"/>
</dbReference>
<organism evidence="5 6">
    <name type="scientific">Paenibacillus solisilvae</name>
    <dbReference type="NCBI Taxonomy" id="2486751"/>
    <lineage>
        <taxon>Bacteria</taxon>
        <taxon>Bacillati</taxon>
        <taxon>Bacillota</taxon>
        <taxon>Bacilli</taxon>
        <taxon>Bacillales</taxon>
        <taxon>Paenibacillaceae</taxon>
        <taxon>Paenibacillus</taxon>
    </lineage>
</organism>
<dbReference type="PANTHER" id="PTHR34384:SF6">
    <property type="entry name" value="STAPHYLOFERRIN B SYNTHASE"/>
    <property type="match status" value="1"/>
</dbReference>
<evidence type="ECO:0000313" key="5">
    <source>
        <dbReference type="EMBL" id="MFC5652651.1"/>
    </source>
</evidence>
<sequence length="653" mass="74387">MIKVDTTNENMAGSSIIDVQHRVLEDLVNALLAENLLIELDGVKLLSQTEWKRMVERDAAAAAADRQLHYSDHSKFYHWELDSAQESIIVFPVYPAFLQPYRYESSGGIYEARLEDQQIKLTELGPLELMRHIILGYADDPVTIDPDGADRLLNMLNLAVQQLVWSLENKQPAAGILELPQAASFLELERKAAFRDRPFHPVSKVKLGFTEEEYRRYTAEFSQPIKLNWMAVNRQYLVSGLDETGSQERDKPAEIEALSPMKLLLGEEQQNLVHEEMLIRGLSTEVYMPIPVHPWQMAAVLPKQLHSEFQDGICIPLNVETGTFYASSSLRSLMSDHGGNVHIKIPLGIQSLGGLRYLSAIKLMNGQRAERLMRQALERDPVLKEQLYLCDETLWWAYLPENRDLFADPPRHLSAMVRQYPAELTADEHVRFMPMSSLAVYDDGKKGHLFDEWLRITGSAVSESSVLRLFSAALLPYFEICFRLFKLGMMPEAHGQNVILILKNGQIEGLLLRDHDALRLHVPWLHANGLEDPEYRLRPGTPDSLYHKTPYSLLSFFQMLGIHVNSYAILESVSRCYGIQEERLWAQLRACLEQAMLQADLPDDVRLVLEEGLFASETWPWKQLIRPLVKHHPKVAGSMPYGQGTAPNPFKSC</sequence>
<protein>
    <submittedName>
        <fullName evidence="5">IucA/IucC family protein</fullName>
    </submittedName>
</protein>
<gene>
    <name evidence="5" type="ORF">ACFPYJ_26740</name>
</gene>
<comment type="caution">
    <text evidence="5">The sequence shown here is derived from an EMBL/GenBank/DDBJ whole genome shotgun (WGS) entry which is preliminary data.</text>
</comment>